<reference evidence="3 4" key="1">
    <citation type="journal article" date="2009" name="Nature">
        <title>Evolution of pathogenicity and sexual reproduction in eight Candida genomes.</title>
        <authorList>
            <person name="Butler G."/>
            <person name="Rasmussen M.D."/>
            <person name="Lin M.F."/>
            <person name="Santos M.A."/>
            <person name="Sakthikumar S."/>
            <person name="Munro C.A."/>
            <person name="Rheinbay E."/>
            <person name="Grabherr M."/>
            <person name="Forche A."/>
            <person name="Reedy J.L."/>
            <person name="Agrafioti I."/>
            <person name="Arnaud M.B."/>
            <person name="Bates S."/>
            <person name="Brown A.J."/>
            <person name="Brunke S."/>
            <person name="Costanzo M.C."/>
            <person name="Fitzpatrick D.A."/>
            <person name="de Groot P.W."/>
            <person name="Harris D."/>
            <person name="Hoyer L.L."/>
            <person name="Hube B."/>
            <person name="Klis F.M."/>
            <person name="Kodira C."/>
            <person name="Lennard N."/>
            <person name="Logue M.E."/>
            <person name="Martin R."/>
            <person name="Neiman A.M."/>
            <person name="Nikolaou E."/>
            <person name="Quail M.A."/>
            <person name="Quinn J."/>
            <person name="Santos M.C."/>
            <person name="Schmitzberger F.F."/>
            <person name="Sherlock G."/>
            <person name="Shah P."/>
            <person name="Silverstein K.A."/>
            <person name="Skrzypek M.S."/>
            <person name="Soll D."/>
            <person name="Staggs R."/>
            <person name="Stansfield I."/>
            <person name="Stumpf M.P."/>
            <person name="Sudbery P.E."/>
            <person name="Srikantha T."/>
            <person name="Zeng Q."/>
            <person name="Berman J."/>
            <person name="Berriman M."/>
            <person name="Heitman J."/>
            <person name="Gow N.A."/>
            <person name="Lorenz M.C."/>
            <person name="Birren B.W."/>
            <person name="Kellis M."/>
            <person name="Cuomo C.A."/>
        </authorList>
    </citation>
    <scope>NUCLEOTIDE SEQUENCE [LARGE SCALE GENOMIC DNA]</scope>
    <source>
        <strain evidence="4">ATCC 11503 / BCRC 21390 / CBS 2605 / JCM 1781 / NBRC 1676 / NRRL YB-4239</strain>
    </source>
</reference>
<keyword evidence="2" id="KW-0472">Membrane</keyword>
<feature type="transmembrane region" description="Helical" evidence="2">
    <location>
        <begin position="6"/>
        <end position="26"/>
    </location>
</feature>
<gene>
    <name evidence="3" type="ORF">LELG_02943</name>
</gene>
<dbReference type="PROSITE" id="PS51257">
    <property type="entry name" value="PROKAR_LIPOPROTEIN"/>
    <property type="match status" value="1"/>
</dbReference>
<dbReference type="AlphaFoldDB" id="A5E006"/>
<evidence type="ECO:0000313" key="3">
    <source>
        <dbReference type="EMBL" id="EDK44764.1"/>
    </source>
</evidence>
<dbReference type="eggNOG" id="ENOG502S4UA">
    <property type="taxonomic scope" value="Eukaryota"/>
</dbReference>
<feature type="compositionally biased region" description="Low complexity" evidence="1">
    <location>
        <begin position="159"/>
        <end position="178"/>
    </location>
</feature>
<dbReference type="OMA" id="MNWAFVI"/>
<keyword evidence="2" id="KW-0812">Transmembrane</keyword>
<dbReference type="InterPro" id="IPR052413">
    <property type="entry name" value="SUR7_domain"/>
</dbReference>
<dbReference type="GO" id="GO:0005886">
    <property type="term" value="C:plasma membrane"/>
    <property type="evidence" value="ECO:0007669"/>
    <property type="project" value="InterPro"/>
</dbReference>
<sequence>MTSICFRAIIIFFSLACLILSCFAIAGSYKNANYLTSTYLINFHLDGLDLRQIISTSIGSGSRKIKRADTTATATATVSTGTTFSTSSNTGLATTVASQVEAWANAASGLTSSSTTDASDIISAIADVLDNLSALELGLADVYSTSFWGYCRGEKTGNSTTATTSSSSSSSSTSSSSNSSVLKWMDNNFDNSDVNYTWCSAPKVGFFFDPVEILKEELNRTIDGKSVDSQSDDISQLSQTYKSELKQLIDNLSLLDLNLPGNLQNDLKTLNNLTKAGFALMIITSVLSFISIVVQLMGCCVSPDNCCLSFLNFMLQVLVFLAAIIGAGLVTGCYVFVRKQINNNLSEFGIKSFLSINFYAFAFSAAVAALLVVIFSLLGHCCGICGGRRVGRGRGRYRAARQDAPAAYEHYHEVEK</sequence>
<dbReference type="Proteomes" id="UP000001996">
    <property type="component" value="Unassembled WGS sequence"/>
</dbReference>
<dbReference type="KEGG" id="lel:PVL30_003770"/>
<dbReference type="InterPro" id="IPR009571">
    <property type="entry name" value="SUR7/Rim9-like_fungi"/>
</dbReference>
<dbReference type="VEuPathDB" id="FungiDB:LELG_02943"/>
<feature type="transmembrane region" description="Helical" evidence="2">
    <location>
        <begin position="310"/>
        <end position="337"/>
    </location>
</feature>
<accession>A5E006</accession>
<dbReference type="GeneID" id="5233549"/>
<feature type="region of interest" description="Disordered" evidence="1">
    <location>
        <begin position="158"/>
        <end position="178"/>
    </location>
</feature>
<dbReference type="InParanoid" id="A5E006"/>
<dbReference type="PANTHER" id="PTHR28019">
    <property type="entry name" value="CELL MEMBRANE PROTEIN YLR413W-RELATED"/>
    <property type="match status" value="1"/>
</dbReference>
<dbReference type="STRING" id="379508.A5E006"/>
<dbReference type="EMBL" id="CH981526">
    <property type="protein sequence ID" value="EDK44764.1"/>
    <property type="molecule type" value="Genomic_DNA"/>
</dbReference>
<evidence type="ECO:0000313" key="4">
    <source>
        <dbReference type="Proteomes" id="UP000001996"/>
    </source>
</evidence>
<dbReference type="OrthoDB" id="4480814at2759"/>
<feature type="transmembrane region" description="Helical" evidence="2">
    <location>
        <begin position="358"/>
        <end position="379"/>
    </location>
</feature>
<keyword evidence="2" id="KW-1133">Transmembrane helix</keyword>
<dbReference type="GO" id="GO:0051285">
    <property type="term" value="C:cell cortex of cell tip"/>
    <property type="evidence" value="ECO:0007669"/>
    <property type="project" value="TreeGrafter"/>
</dbReference>
<dbReference type="Pfam" id="PF06687">
    <property type="entry name" value="SUR7"/>
    <property type="match status" value="1"/>
</dbReference>
<dbReference type="GO" id="GO:0031505">
    <property type="term" value="P:fungal-type cell wall organization"/>
    <property type="evidence" value="ECO:0007669"/>
    <property type="project" value="TreeGrafter"/>
</dbReference>
<feature type="transmembrane region" description="Helical" evidence="2">
    <location>
        <begin position="278"/>
        <end position="298"/>
    </location>
</feature>
<keyword evidence="4" id="KW-1185">Reference proteome</keyword>
<dbReference type="PANTHER" id="PTHR28019:SF2">
    <property type="entry name" value="CELL MEMBRANE PROTEIN YLR413W-RELATED"/>
    <property type="match status" value="1"/>
</dbReference>
<proteinExistence type="predicted"/>
<dbReference type="HOGENOM" id="CLU_758612_0_0_1"/>
<evidence type="ECO:0000256" key="1">
    <source>
        <dbReference type="SAM" id="MobiDB-lite"/>
    </source>
</evidence>
<name>A5E006_LODEL</name>
<protein>
    <submittedName>
        <fullName evidence="3">Uncharacterized protein</fullName>
    </submittedName>
</protein>
<evidence type="ECO:0000256" key="2">
    <source>
        <dbReference type="SAM" id="Phobius"/>
    </source>
</evidence>
<organism evidence="3 4">
    <name type="scientific">Lodderomyces elongisporus (strain ATCC 11503 / CBS 2605 / JCM 1781 / NBRC 1676 / NRRL YB-4239)</name>
    <name type="common">Yeast</name>
    <name type="synonym">Saccharomyces elongisporus</name>
    <dbReference type="NCBI Taxonomy" id="379508"/>
    <lineage>
        <taxon>Eukaryota</taxon>
        <taxon>Fungi</taxon>
        <taxon>Dikarya</taxon>
        <taxon>Ascomycota</taxon>
        <taxon>Saccharomycotina</taxon>
        <taxon>Pichiomycetes</taxon>
        <taxon>Debaryomycetaceae</taxon>
        <taxon>Candida/Lodderomyces clade</taxon>
        <taxon>Lodderomyces</taxon>
    </lineage>
</organism>